<dbReference type="Proteomes" id="UP000693970">
    <property type="component" value="Unassembled WGS sequence"/>
</dbReference>
<keyword evidence="2" id="KW-1185">Reference proteome</keyword>
<reference evidence="1" key="1">
    <citation type="journal article" date="2021" name="Sci. Rep.">
        <title>Diploid genomic architecture of Nitzschia inconspicua, an elite biomass production diatom.</title>
        <authorList>
            <person name="Oliver A."/>
            <person name="Podell S."/>
            <person name="Pinowska A."/>
            <person name="Traller J.C."/>
            <person name="Smith S.R."/>
            <person name="McClure R."/>
            <person name="Beliaev A."/>
            <person name="Bohutskyi P."/>
            <person name="Hill E.A."/>
            <person name="Rabines A."/>
            <person name="Zheng H."/>
            <person name="Allen L.Z."/>
            <person name="Kuo A."/>
            <person name="Grigoriev I.V."/>
            <person name="Allen A.E."/>
            <person name="Hazlebeck D."/>
            <person name="Allen E.E."/>
        </authorList>
    </citation>
    <scope>NUCLEOTIDE SEQUENCE</scope>
    <source>
        <strain evidence="1">Hildebrandi</strain>
    </source>
</reference>
<proteinExistence type="predicted"/>
<reference evidence="1" key="2">
    <citation type="submission" date="2021-04" db="EMBL/GenBank/DDBJ databases">
        <authorList>
            <person name="Podell S."/>
        </authorList>
    </citation>
    <scope>NUCLEOTIDE SEQUENCE</scope>
    <source>
        <strain evidence="1">Hildebrandi</strain>
    </source>
</reference>
<sequence>MQGKKWDSLLWQWTRRATAHGQREGVPEEARQGRKLYLRKEKLHRSDRGYLKNHGLLSYVDAVATFDGKSNEVEEKGEEAAARATHRIADEHNFHC</sequence>
<gene>
    <name evidence="1" type="ORF">IV203_009785</name>
</gene>
<evidence type="ECO:0000313" key="1">
    <source>
        <dbReference type="EMBL" id="KAG7350425.1"/>
    </source>
</evidence>
<organism evidence="1 2">
    <name type="scientific">Nitzschia inconspicua</name>
    <dbReference type="NCBI Taxonomy" id="303405"/>
    <lineage>
        <taxon>Eukaryota</taxon>
        <taxon>Sar</taxon>
        <taxon>Stramenopiles</taxon>
        <taxon>Ochrophyta</taxon>
        <taxon>Bacillariophyta</taxon>
        <taxon>Bacillariophyceae</taxon>
        <taxon>Bacillariophycidae</taxon>
        <taxon>Bacillariales</taxon>
        <taxon>Bacillariaceae</taxon>
        <taxon>Nitzschia</taxon>
    </lineage>
</organism>
<dbReference type="AlphaFoldDB" id="A0A9K3PK91"/>
<evidence type="ECO:0000313" key="2">
    <source>
        <dbReference type="Proteomes" id="UP000693970"/>
    </source>
</evidence>
<comment type="caution">
    <text evidence="1">The sequence shown here is derived from an EMBL/GenBank/DDBJ whole genome shotgun (WGS) entry which is preliminary data.</text>
</comment>
<accession>A0A9K3PK91</accession>
<dbReference type="EMBL" id="JAGRRH010000018">
    <property type="protein sequence ID" value="KAG7350425.1"/>
    <property type="molecule type" value="Genomic_DNA"/>
</dbReference>
<protein>
    <submittedName>
        <fullName evidence="1">Uncharacterized protein</fullName>
    </submittedName>
</protein>
<name>A0A9K3PK91_9STRA</name>